<evidence type="ECO:0000313" key="1">
    <source>
        <dbReference type="EMBL" id="CAD2218718.1"/>
    </source>
</evidence>
<accession>A0A7G2CFP9</accession>
<protein>
    <submittedName>
        <fullName evidence="1">Uncharacterized protein</fullName>
    </submittedName>
</protein>
<keyword evidence="2" id="KW-1185">Reference proteome</keyword>
<organism evidence="1 2">
    <name type="scientific">Angomonas deanei</name>
    <dbReference type="NCBI Taxonomy" id="59799"/>
    <lineage>
        <taxon>Eukaryota</taxon>
        <taxon>Discoba</taxon>
        <taxon>Euglenozoa</taxon>
        <taxon>Kinetoplastea</taxon>
        <taxon>Metakinetoplastina</taxon>
        <taxon>Trypanosomatida</taxon>
        <taxon>Trypanosomatidae</taxon>
        <taxon>Strigomonadinae</taxon>
        <taxon>Angomonas</taxon>
    </lineage>
</organism>
<dbReference type="Proteomes" id="UP000515908">
    <property type="component" value="Chromosome 12"/>
</dbReference>
<dbReference type="VEuPathDB" id="TriTrypDB:ADEAN_000620900"/>
<name>A0A7G2CFP9_9TRYP</name>
<dbReference type="PANTHER" id="PTHR35868:SF4">
    <property type="entry name" value="DUF2804 DOMAIN-CONTAINING PROTEIN"/>
    <property type="match status" value="1"/>
</dbReference>
<reference evidence="1 2" key="1">
    <citation type="submission" date="2020-08" db="EMBL/GenBank/DDBJ databases">
        <authorList>
            <person name="Newling K."/>
            <person name="Davey J."/>
            <person name="Forrester S."/>
        </authorList>
    </citation>
    <scope>NUCLEOTIDE SEQUENCE [LARGE SCALE GENOMIC DNA]</scope>
    <source>
        <strain evidence="2">Crithidia deanei Carvalho (ATCC PRA-265)</strain>
    </source>
</reference>
<dbReference type="InterPro" id="IPR021243">
    <property type="entry name" value="DUF2804"/>
</dbReference>
<dbReference type="OrthoDB" id="239884at2759"/>
<dbReference type="AlphaFoldDB" id="A0A7G2CFP9"/>
<dbReference type="Pfam" id="PF10974">
    <property type="entry name" value="DUF2804"/>
    <property type="match status" value="1"/>
</dbReference>
<sequence length="283" mass="31379">MVVHLYNAKEHINLKQQMDVLLSPLTMAGGEWVANDKGEVGPTAAGHKVTFRSFFLSPNQGSAEIHFTSTGIHFNLNVSGRSGQWIRASGATAETPRMTGLVYPLGKKRPAVVYKTSAVPLASLSIEYQRSASEPVVTAPLVSPSFLSMDYTRGLLRRHTEWMWASVCTREVGIHLSSGTYDVDGYSLENAFFAPHSPPQFLNEKVEFVKLEGETTDKWAIRGRNVSLTFTAFDGYGGKVNLGLVNVSLDHRWGLYDGYVLVNNTRLDLHQTPGVFEDHYALW</sequence>
<gene>
    <name evidence="1" type="ORF">ADEAN_000620900</name>
</gene>
<proteinExistence type="predicted"/>
<dbReference type="PANTHER" id="PTHR35868">
    <property type="entry name" value="DUF2804 DOMAIN-CONTAINING PROTEIN-RELATED"/>
    <property type="match status" value="1"/>
</dbReference>
<dbReference type="EMBL" id="LR877156">
    <property type="protein sequence ID" value="CAD2218718.1"/>
    <property type="molecule type" value="Genomic_DNA"/>
</dbReference>
<evidence type="ECO:0000313" key="2">
    <source>
        <dbReference type="Proteomes" id="UP000515908"/>
    </source>
</evidence>